<gene>
    <name evidence="1" type="ORF">HUK65_14295</name>
</gene>
<accession>A0A7Z0I1E5</accession>
<dbReference type="SUPFAM" id="SSF51604">
    <property type="entry name" value="Enolase C-terminal domain-like"/>
    <property type="match status" value="1"/>
</dbReference>
<dbReference type="Gene3D" id="3.20.20.120">
    <property type="entry name" value="Enolase-like C-terminal domain"/>
    <property type="match status" value="1"/>
</dbReference>
<keyword evidence="2" id="KW-1185">Reference proteome</keyword>
<reference evidence="1 2" key="1">
    <citation type="journal article" date="2000" name="Arch. Microbiol.">
        <title>Rhodobaca bogoriensis gen. nov. and sp. nov., an alkaliphilic purple nonsulfur bacterium from African Rift Valley soda lakes.</title>
        <authorList>
            <person name="Milford A.D."/>
            <person name="Achenbach L.A."/>
            <person name="Jung D.O."/>
            <person name="Madigan M.T."/>
        </authorList>
    </citation>
    <scope>NUCLEOTIDE SEQUENCE [LARGE SCALE GENOMIC DNA]</scope>
    <source>
        <strain evidence="1 2">2376</strain>
    </source>
</reference>
<dbReference type="RefSeq" id="WP_179906958.1">
    <property type="nucleotide sequence ID" value="NZ_JACBXS010000034.1"/>
</dbReference>
<evidence type="ECO:0000313" key="1">
    <source>
        <dbReference type="EMBL" id="NYS26161.1"/>
    </source>
</evidence>
<organism evidence="1 2">
    <name type="scientific">Rhabdonatronobacter sediminivivens</name>
    <dbReference type="NCBI Taxonomy" id="2743469"/>
    <lineage>
        <taxon>Bacteria</taxon>
        <taxon>Pseudomonadati</taxon>
        <taxon>Pseudomonadota</taxon>
        <taxon>Alphaproteobacteria</taxon>
        <taxon>Rhodobacterales</taxon>
        <taxon>Paracoccaceae</taxon>
        <taxon>Rhabdonatronobacter</taxon>
    </lineage>
</organism>
<sequence>MTDAPRLRVMDWAAFERPVRFRFPFRFGAASVAAAPQAFVRVVVEDAQGRRATGWAAEMMMPRWFDKSPDLSVDDNIDQLRRALRLGLEALAGAGAGTAFDLHASAAPGHAAACAAQGMGGLIASFGMALPDRAVLDALCRMHGVPAVDALRANLAGMDARLTPDLRGFDMPAFLAARPAPDRIALRHTVGLGDALTAEEIETPLNDGLPQSLDQVIATYAPRYFKLKLSGDPVADTDRLARIAAVLDAEAPGWQATLDGNEQYPGPEPLADLLDRIAAHPALMGLRAGLLFVEQPMARAVTLDTDVSKLAARVALEIDESDADLESFPQARRLGYTGVSSKSCKGVYRALLNAARVAQGNAEGARLFLSAEDLTVQPGLALQQDLVLVAVTGNAHVERNGHHFAGGMGTAPAAEQARYAQAHPDLYTVTDGQSRLRIDDGMIALTSTLAAKGFGCALDPDTDALEPLKQGATP</sequence>
<dbReference type="EMBL" id="JACBXS010000034">
    <property type="protein sequence ID" value="NYS26161.1"/>
    <property type="molecule type" value="Genomic_DNA"/>
</dbReference>
<comment type="caution">
    <text evidence="1">The sequence shown here is derived from an EMBL/GenBank/DDBJ whole genome shotgun (WGS) entry which is preliminary data.</text>
</comment>
<dbReference type="Proteomes" id="UP000529417">
    <property type="component" value="Unassembled WGS sequence"/>
</dbReference>
<protein>
    <submittedName>
        <fullName evidence="1">Mandelate racemase</fullName>
    </submittedName>
</protein>
<evidence type="ECO:0000313" key="2">
    <source>
        <dbReference type="Proteomes" id="UP000529417"/>
    </source>
</evidence>
<dbReference type="AlphaFoldDB" id="A0A7Z0I1E5"/>
<proteinExistence type="predicted"/>
<dbReference type="InterPro" id="IPR036849">
    <property type="entry name" value="Enolase-like_C_sf"/>
</dbReference>
<name>A0A7Z0I1E5_9RHOB</name>